<protein>
    <submittedName>
        <fullName evidence="1">Uncharacterized protein</fullName>
    </submittedName>
</protein>
<reference evidence="1 2" key="1">
    <citation type="submission" date="2020-02" db="EMBL/GenBank/DDBJ databases">
        <title>Draft genome sequence of two Spirosoma agri KCTC 52727 and Spirosoma terrae KCTC 52035.</title>
        <authorList>
            <person name="Rojas J."/>
            <person name="Ambika Manirajan B."/>
            <person name="Ratering S."/>
            <person name="Suarez C."/>
            <person name="Schnell S."/>
        </authorList>
    </citation>
    <scope>NUCLEOTIDE SEQUENCE [LARGE SCALE GENOMIC DNA]</scope>
    <source>
        <strain evidence="1 2">KCTC 52727</strain>
    </source>
</reference>
<evidence type="ECO:0000313" key="1">
    <source>
        <dbReference type="EMBL" id="NEU66303.1"/>
    </source>
</evidence>
<evidence type="ECO:0000313" key="2">
    <source>
        <dbReference type="Proteomes" id="UP000477386"/>
    </source>
</evidence>
<dbReference type="EMBL" id="JAAGNZ010000001">
    <property type="protein sequence ID" value="NEU66303.1"/>
    <property type="molecule type" value="Genomic_DNA"/>
</dbReference>
<organism evidence="1 2">
    <name type="scientific">Spirosoma agri</name>
    <dbReference type="NCBI Taxonomy" id="1987381"/>
    <lineage>
        <taxon>Bacteria</taxon>
        <taxon>Pseudomonadati</taxon>
        <taxon>Bacteroidota</taxon>
        <taxon>Cytophagia</taxon>
        <taxon>Cytophagales</taxon>
        <taxon>Cytophagaceae</taxon>
        <taxon>Spirosoma</taxon>
    </lineage>
</organism>
<dbReference type="AlphaFoldDB" id="A0A6M0IGZ4"/>
<dbReference type="Proteomes" id="UP000477386">
    <property type="component" value="Unassembled WGS sequence"/>
</dbReference>
<proteinExistence type="predicted"/>
<name>A0A6M0IGZ4_9BACT</name>
<dbReference type="RefSeq" id="WP_164035575.1">
    <property type="nucleotide sequence ID" value="NZ_JAAGNZ010000001.1"/>
</dbReference>
<sequence>MKKAHQSVPQLLEQYVFTVAAQFIEQLDKPEQDQLIQFIVKLDPGPGSQTELYVDQPIETGFLADADLGELIFETQTGSRNNQPAHFRQEDACLSPIDRLIATQQTHIDSTIINIARIAVLIKHTQNTQMSNQVRKNKLVTRYELFRDRYVTYLAKLQVLQEQQRNKLTRYQKQLAC</sequence>
<comment type="caution">
    <text evidence="1">The sequence shown here is derived from an EMBL/GenBank/DDBJ whole genome shotgun (WGS) entry which is preliminary data.</text>
</comment>
<keyword evidence="2" id="KW-1185">Reference proteome</keyword>
<gene>
    <name evidence="1" type="ORF">GK091_05370</name>
</gene>
<accession>A0A6M0IGZ4</accession>